<protein>
    <submittedName>
        <fullName evidence="1">CAZy families GH27 protein</fullName>
    </submittedName>
</protein>
<organism evidence="1">
    <name type="scientific">uncultured Catenulispora sp</name>
    <dbReference type="NCBI Taxonomy" id="487357"/>
    <lineage>
        <taxon>Bacteria</taxon>
        <taxon>Bacillati</taxon>
        <taxon>Actinomycetota</taxon>
        <taxon>Actinomycetes</taxon>
        <taxon>Catenulisporales</taxon>
        <taxon>Catenulisporaceae</taxon>
        <taxon>Catenulispora</taxon>
        <taxon>environmental samples</taxon>
    </lineage>
</organism>
<accession>A0A060CMX9</accession>
<sequence length="187" mass="19201">MKLAVPTGWKVQPASQTLGKIRPGTSAPVIFTVTSTKPKPGPNDDLISASVDYQANKYTASVPGYFDLLRNVPYANLAAAYNNVGVTSGDDPKPGNFDGTGNSFNAELLAGQGLTPGATVSANGYSFQWPNVAPGVADNVQTAGQLIKLSGSGNTLAFLGSEAGDRTDTVTVHYTDGTTSTGTVGFP</sequence>
<proteinExistence type="predicted"/>
<evidence type="ECO:0000313" key="1">
    <source>
        <dbReference type="EMBL" id="AIA94470.1"/>
    </source>
</evidence>
<dbReference type="EMBL" id="KF127118">
    <property type="protein sequence ID" value="AIA94470.1"/>
    <property type="molecule type" value="Genomic_DNA"/>
</dbReference>
<feature type="non-terminal residue" evidence="1">
    <location>
        <position position="187"/>
    </location>
</feature>
<reference evidence="1" key="1">
    <citation type="journal article" date="2013" name="Environ. Microbiol.">
        <title>Seasonally variable intestinal metagenomes of the red palm weevil (Rhynchophorus ferrugineus).</title>
        <authorList>
            <person name="Jia S."/>
            <person name="Zhang X."/>
            <person name="Zhang G."/>
            <person name="Yin A."/>
            <person name="Zhang S."/>
            <person name="Li F."/>
            <person name="Wang L."/>
            <person name="Zhao D."/>
            <person name="Yun Q."/>
            <person name="Tala"/>
            <person name="Wang J."/>
            <person name="Sun G."/>
            <person name="Baabdullah M."/>
            <person name="Yu X."/>
            <person name="Hu S."/>
            <person name="Al-Mssallem I.S."/>
            <person name="Yu J."/>
        </authorList>
    </citation>
    <scope>NUCLEOTIDE SEQUENCE</scope>
</reference>
<dbReference type="AlphaFoldDB" id="A0A060CMX9"/>
<name>A0A060CMX9_9ACTN</name>